<protein>
    <submittedName>
        <fullName evidence="6">Aspartic peptidase domain-containing protein</fullName>
    </submittedName>
</protein>
<keyword evidence="3" id="KW-0378">Hydrolase</keyword>
<evidence type="ECO:0000256" key="3">
    <source>
        <dbReference type="RuleBase" id="RU000454"/>
    </source>
</evidence>
<reference evidence="6" key="2">
    <citation type="submission" date="2023-06" db="EMBL/GenBank/DDBJ databases">
        <authorList>
            <consortium name="Lawrence Berkeley National Laboratory"/>
            <person name="Haridas S."/>
            <person name="Hensen N."/>
            <person name="Bonometti L."/>
            <person name="Westerberg I."/>
            <person name="Brannstrom I.O."/>
            <person name="Guillou S."/>
            <person name="Cros-Aarteil S."/>
            <person name="Calhoun S."/>
            <person name="Kuo A."/>
            <person name="Mondo S."/>
            <person name="Pangilinan J."/>
            <person name="Riley R."/>
            <person name="Labutti K."/>
            <person name="Andreopoulos B."/>
            <person name="Lipzen A."/>
            <person name="Chen C."/>
            <person name="Yanf M."/>
            <person name="Daum C."/>
            <person name="Ng V."/>
            <person name="Clum A."/>
            <person name="Steindorff A."/>
            <person name="Ohm R."/>
            <person name="Martin F."/>
            <person name="Silar P."/>
            <person name="Natvig D."/>
            <person name="Lalanne C."/>
            <person name="Gautier V."/>
            <person name="Ament-Velasquez S.L."/>
            <person name="Kruys A."/>
            <person name="Hutchinson M.I."/>
            <person name="Powell A.J."/>
            <person name="Barry K."/>
            <person name="Miller A.N."/>
            <person name="Grigoriev I.V."/>
            <person name="Debuchy R."/>
            <person name="Gladieux P."/>
            <person name="Thoren M.H."/>
            <person name="Johannesson H."/>
        </authorList>
    </citation>
    <scope>NUCLEOTIDE SEQUENCE</scope>
    <source>
        <strain evidence="6">CBS 118394</strain>
    </source>
</reference>
<keyword evidence="3" id="KW-0645">Protease</keyword>
<comment type="caution">
    <text evidence="6">The sequence shown here is derived from an EMBL/GenBank/DDBJ whole genome shotgun (WGS) entry which is preliminary data.</text>
</comment>
<evidence type="ECO:0000256" key="4">
    <source>
        <dbReference type="SAM" id="SignalP"/>
    </source>
</evidence>
<dbReference type="InterPro" id="IPR021109">
    <property type="entry name" value="Peptidase_aspartic_dom_sf"/>
</dbReference>
<keyword evidence="4" id="KW-0732">Signal</keyword>
<evidence type="ECO:0000256" key="2">
    <source>
        <dbReference type="ARBA" id="ARBA00022750"/>
    </source>
</evidence>
<dbReference type="PANTHER" id="PTHR47966">
    <property type="entry name" value="BETA-SITE APP-CLEAVING ENZYME, ISOFORM A-RELATED"/>
    <property type="match status" value="1"/>
</dbReference>
<feature type="chain" id="PRO_5042251706" evidence="4">
    <location>
        <begin position="20"/>
        <end position="437"/>
    </location>
</feature>
<proteinExistence type="inferred from homology"/>
<name>A0AAE0I613_9PEZI</name>
<feature type="domain" description="Peptidase A1" evidence="5">
    <location>
        <begin position="43"/>
        <end position="413"/>
    </location>
</feature>
<gene>
    <name evidence="6" type="ORF">B0H66DRAFT_602829</name>
</gene>
<dbReference type="PROSITE" id="PS51767">
    <property type="entry name" value="PEPTIDASE_A1"/>
    <property type="match status" value="1"/>
</dbReference>
<evidence type="ECO:0000313" key="7">
    <source>
        <dbReference type="Proteomes" id="UP001283341"/>
    </source>
</evidence>
<evidence type="ECO:0000313" key="6">
    <source>
        <dbReference type="EMBL" id="KAK3318231.1"/>
    </source>
</evidence>
<dbReference type="AlphaFoldDB" id="A0AAE0I613"/>
<dbReference type="Proteomes" id="UP001283341">
    <property type="component" value="Unassembled WGS sequence"/>
</dbReference>
<dbReference type="Gene3D" id="2.40.70.10">
    <property type="entry name" value="Acid Proteases"/>
    <property type="match status" value="2"/>
</dbReference>
<dbReference type="EMBL" id="JAUEDM010000004">
    <property type="protein sequence ID" value="KAK3318231.1"/>
    <property type="molecule type" value="Genomic_DNA"/>
</dbReference>
<dbReference type="InterPro" id="IPR001461">
    <property type="entry name" value="Aspartic_peptidase_A1"/>
</dbReference>
<feature type="signal peptide" evidence="4">
    <location>
        <begin position="1"/>
        <end position="19"/>
    </location>
</feature>
<dbReference type="PRINTS" id="PR00792">
    <property type="entry name" value="PEPSIN"/>
</dbReference>
<keyword evidence="7" id="KW-1185">Reference proteome</keyword>
<keyword evidence="2 3" id="KW-0064">Aspartyl protease</keyword>
<dbReference type="PROSITE" id="PS00141">
    <property type="entry name" value="ASP_PROTEASE"/>
    <property type="match status" value="1"/>
</dbReference>
<dbReference type="GO" id="GO:0004190">
    <property type="term" value="F:aspartic-type endopeptidase activity"/>
    <property type="evidence" value="ECO:0007669"/>
    <property type="project" value="UniProtKB-KW"/>
</dbReference>
<dbReference type="InterPro" id="IPR001969">
    <property type="entry name" value="Aspartic_peptidase_AS"/>
</dbReference>
<dbReference type="Pfam" id="PF00026">
    <property type="entry name" value="Asp"/>
    <property type="match status" value="1"/>
</dbReference>
<reference evidence="6" key="1">
    <citation type="journal article" date="2023" name="Mol. Phylogenet. Evol.">
        <title>Genome-scale phylogeny and comparative genomics of the fungal order Sordariales.</title>
        <authorList>
            <person name="Hensen N."/>
            <person name="Bonometti L."/>
            <person name="Westerberg I."/>
            <person name="Brannstrom I.O."/>
            <person name="Guillou S."/>
            <person name="Cros-Aarteil S."/>
            <person name="Calhoun S."/>
            <person name="Haridas S."/>
            <person name="Kuo A."/>
            <person name="Mondo S."/>
            <person name="Pangilinan J."/>
            <person name="Riley R."/>
            <person name="LaButti K."/>
            <person name="Andreopoulos B."/>
            <person name="Lipzen A."/>
            <person name="Chen C."/>
            <person name="Yan M."/>
            <person name="Daum C."/>
            <person name="Ng V."/>
            <person name="Clum A."/>
            <person name="Steindorff A."/>
            <person name="Ohm R.A."/>
            <person name="Martin F."/>
            <person name="Silar P."/>
            <person name="Natvig D.O."/>
            <person name="Lalanne C."/>
            <person name="Gautier V."/>
            <person name="Ament-Velasquez S.L."/>
            <person name="Kruys A."/>
            <person name="Hutchinson M.I."/>
            <person name="Powell A.J."/>
            <person name="Barry K."/>
            <person name="Miller A.N."/>
            <person name="Grigoriev I.V."/>
            <person name="Debuchy R."/>
            <person name="Gladieux P."/>
            <person name="Hiltunen Thoren M."/>
            <person name="Johannesson H."/>
        </authorList>
    </citation>
    <scope>NUCLEOTIDE SEQUENCE</scope>
    <source>
        <strain evidence="6">CBS 118394</strain>
    </source>
</reference>
<dbReference type="SUPFAM" id="SSF50630">
    <property type="entry name" value="Acid proteases"/>
    <property type="match status" value="1"/>
</dbReference>
<organism evidence="6 7">
    <name type="scientific">Apodospora peruviana</name>
    <dbReference type="NCBI Taxonomy" id="516989"/>
    <lineage>
        <taxon>Eukaryota</taxon>
        <taxon>Fungi</taxon>
        <taxon>Dikarya</taxon>
        <taxon>Ascomycota</taxon>
        <taxon>Pezizomycotina</taxon>
        <taxon>Sordariomycetes</taxon>
        <taxon>Sordariomycetidae</taxon>
        <taxon>Sordariales</taxon>
        <taxon>Lasiosphaeriaceae</taxon>
        <taxon>Apodospora</taxon>
    </lineage>
</organism>
<sequence length="437" mass="46696">MVSTLLLLQNILGFTSASAARTRLSFPSLNLKWIAEDSFNGAYFVNVKVGQPPQTLTLVHDTGSSDIFIHSTVDTAYLEACAAQTPNDICFPGYANASSKTYKEIGPGKFLPPILGLPISSGSYITDTFHIPGATIQNQIIGSTWFAPVPFGLLGTGFPKVQGGAFQGTFPRYPSFIDRMVSDGTISSATESIWLNPSRADDDPDTFSDGHAIYGAVDTSLFSGDLVTVPAVEPKNTTVSQDPTNWNLAVGSIAKATTPPSANIIANPSSGISCIVDTGTSFFSLPNSSFVNLVALYPNAVYNDSVVGFPGFWELPCSERDNPANALEFTFINPRDTVTNVKISVPAWHVIWPAHNFVPGGDPDKCVLNAVSWEAYFGADSNVGRLFECVLGVSVMKSGYFVLDTGNKEASIARAEVKSRSSRLVAVPKGGVRKLRL</sequence>
<evidence type="ECO:0000259" key="5">
    <source>
        <dbReference type="PROSITE" id="PS51767"/>
    </source>
</evidence>
<dbReference type="GO" id="GO:0006508">
    <property type="term" value="P:proteolysis"/>
    <property type="evidence" value="ECO:0007669"/>
    <property type="project" value="UniProtKB-KW"/>
</dbReference>
<dbReference type="PANTHER" id="PTHR47966:SF65">
    <property type="entry name" value="ASPARTIC-TYPE ENDOPEPTIDASE"/>
    <property type="match status" value="1"/>
</dbReference>
<dbReference type="InterPro" id="IPR033121">
    <property type="entry name" value="PEPTIDASE_A1"/>
</dbReference>
<accession>A0AAE0I613</accession>
<evidence type="ECO:0000256" key="1">
    <source>
        <dbReference type="ARBA" id="ARBA00007447"/>
    </source>
</evidence>
<comment type="similarity">
    <text evidence="1 3">Belongs to the peptidase A1 family.</text>
</comment>